<dbReference type="Proteomes" id="UP000244855">
    <property type="component" value="Unassembled WGS sequence"/>
</dbReference>
<protein>
    <recommendedName>
        <fullName evidence="4">Ankyrin</fullName>
    </recommendedName>
</protein>
<evidence type="ECO:0000313" key="3">
    <source>
        <dbReference type="Proteomes" id="UP000244855"/>
    </source>
</evidence>
<evidence type="ECO:0000313" key="2">
    <source>
        <dbReference type="EMBL" id="PVH99988.1"/>
    </source>
</evidence>
<evidence type="ECO:0000256" key="1">
    <source>
        <dbReference type="SAM" id="MobiDB-lite"/>
    </source>
</evidence>
<evidence type="ECO:0008006" key="4">
    <source>
        <dbReference type="Google" id="ProtNLM"/>
    </source>
</evidence>
<name>A0A2V1DPP1_9PLEO</name>
<feature type="region of interest" description="Disordered" evidence="1">
    <location>
        <begin position="168"/>
        <end position="188"/>
    </location>
</feature>
<organism evidence="2 3">
    <name type="scientific">Periconia macrospinosa</name>
    <dbReference type="NCBI Taxonomy" id="97972"/>
    <lineage>
        <taxon>Eukaryota</taxon>
        <taxon>Fungi</taxon>
        <taxon>Dikarya</taxon>
        <taxon>Ascomycota</taxon>
        <taxon>Pezizomycotina</taxon>
        <taxon>Dothideomycetes</taxon>
        <taxon>Pleosporomycetidae</taxon>
        <taxon>Pleosporales</taxon>
        <taxon>Massarineae</taxon>
        <taxon>Periconiaceae</taxon>
        <taxon>Periconia</taxon>
    </lineage>
</organism>
<reference evidence="2 3" key="1">
    <citation type="journal article" date="2018" name="Sci. Rep.">
        <title>Comparative genomics provides insights into the lifestyle and reveals functional heterogeneity of dark septate endophytic fungi.</title>
        <authorList>
            <person name="Knapp D.G."/>
            <person name="Nemeth J.B."/>
            <person name="Barry K."/>
            <person name="Hainaut M."/>
            <person name="Henrissat B."/>
            <person name="Johnson J."/>
            <person name="Kuo A."/>
            <person name="Lim J.H.P."/>
            <person name="Lipzen A."/>
            <person name="Nolan M."/>
            <person name="Ohm R.A."/>
            <person name="Tamas L."/>
            <person name="Grigoriev I.V."/>
            <person name="Spatafora J.W."/>
            <person name="Nagy L.G."/>
            <person name="Kovacs G.M."/>
        </authorList>
    </citation>
    <scope>NUCLEOTIDE SEQUENCE [LARGE SCALE GENOMIC DNA]</scope>
    <source>
        <strain evidence="2 3">DSE2036</strain>
    </source>
</reference>
<keyword evidence="3" id="KW-1185">Reference proteome</keyword>
<dbReference type="STRING" id="97972.A0A2V1DPP1"/>
<accession>A0A2V1DPP1</accession>
<dbReference type="EMBL" id="KZ805381">
    <property type="protein sequence ID" value="PVH99988.1"/>
    <property type="molecule type" value="Genomic_DNA"/>
</dbReference>
<dbReference type="AlphaFoldDB" id="A0A2V1DPP1"/>
<dbReference type="OrthoDB" id="426293at2759"/>
<dbReference type="InterPro" id="IPR036770">
    <property type="entry name" value="Ankyrin_rpt-contain_sf"/>
</dbReference>
<dbReference type="Gene3D" id="1.25.40.20">
    <property type="entry name" value="Ankyrin repeat-containing domain"/>
    <property type="match status" value="1"/>
</dbReference>
<proteinExistence type="predicted"/>
<sequence>MIDQDDISALNDLYYSLRRHAIKNNAINVMSYLAKCGVDFVHIGSYEVKGDGKTSMETLNFLLAHGWDINHREKVGLTGRYEIPFMWHCVEDYDMVAWCLEHGAALKPRRQEPLSKSVITIAQLECPQILEVVARSGSVATFELLRAKGAPLGWRVLHGAVETATYGPTSKSLESEKDSAAAQKSRASHEERMAMVRHLLDIVKIDVNAPDQPAGSNIPGDYNGTPICYVAGTPMLDTDTRELTWLLLDRGADPTPALEIARQNQYPRFAEDVKAWQEQNKTTQKCCVQ</sequence>
<dbReference type="SUPFAM" id="SSF48403">
    <property type="entry name" value="Ankyrin repeat"/>
    <property type="match status" value="1"/>
</dbReference>
<gene>
    <name evidence="2" type="ORF">DM02DRAFT_527931</name>
</gene>